<dbReference type="UniPathway" id="UPA00060">
    <property type="reaction ID" value="UER00138"/>
</dbReference>
<keyword evidence="4" id="KW-0547">Nucleotide-binding</keyword>
<dbReference type="GO" id="GO:0009228">
    <property type="term" value="P:thiamine biosynthetic process"/>
    <property type="evidence" value="ECO:0007669"/>
    <property type="project" value="InterPro"/>
</dbReference>
<dbReference type="FunFam" id="3.40.1190.20:FF:000003">
    <property type="entry name" value="Phosphomethylpyrimidine kinase ThiD"/>
    <property type="match status" value="1"/>
</dbReference>
<dbReference type="RefSeq" id="WP_054196215.1">
    <property type="nucleotide sequence ID" value="NZ_CABMKQ010000002.1"/>
</dbReference>
<keyword evidence="3 8" id="KW-0808">Transferase</keyword>
<dbReference type="SUPFAM" id="SSF53613">
    <property type="entry name" value="Ribokinase-like"/>
    <property type="match status" value="1"/>
</dbReference>
<dbReference type="PANTHER" id="PTHR20858:SF17">
    <property type="entry name" value="HYDROXYMETHYLPYRIMIDINE_PHOSPHOMETHYLPYRIMIDINE KINASE THI20-RELATED"/>
    <property type="match status" value="1"/>
</dbReference>
<evidence type="ECO:0000259" key="7">
    <source>
        <dbReference type="Pfam" id="PF08543"/>
    </source>
</evidence>
<evidence type="ECO:0000256" key="3">
    <source>
        <dbReference type="ARBA" id="ARBA00022679"/>
    </source>
</evidence>
<reference evidence="9" key="1">
    <citation type="submission" date="2015-08" db="EMBL/GenBank/DDBJ databases">
        <title>Comparative genomics of the Campylobacter concisus group.</title>
        <authorList>
            <person name="Miller W.G."/>
            <person name="Yee E."/>
            <person name="Chapman M.H."/>
            <person name="Huynh S."/>
            <person name="Bono J.L."/>
            <person name="On S.L.W."/>
            <person name="St Leger J."/>
            <person name="Foster G."/>
            <person name="Parker C.T."/>
        </authorList>
    </citation>
    <scope>NUCLEOTIDE SEQUENCE [LARGE SCALE GENOMIC DNA]</scope>
    <source>
        <strain evidence="9">ATCC 33237</strain>
    </source>
</reference>
<dbReference type="CDD" id="cd01169">
    <property type="entry name" value="HMPP_kinase"/>
    <property type="match status" value="1"/>
</dbReference>
<dbReference type="GeneID" id="28662116"/>
<evidence type="ECO:0000256" key="4">
    <source>
        <dbReference type="ARBA" id="ARBA00022741"/>
    </source>
</evidence>
<comment type="pathway">
    <text evidence="1">Cofactor biosynthesis; thiamine diphosphate biosynthesis.</text>
</comment>
<protein>
    <recommendedName>
        <fullName evidence="2">hydroxymethylpyrimidine kinase</fullName>
        <ecNumber evidence="2">2.7.1.49</ecNumber>
    </recommendedName>
</protein>
<dbReference type="AlphaFoldDB" id="A0A0M4TM14"/>
<dbReference type="Gene3D" id="3.40.1190.20">
    <property type="match status" value="1"/>
</dbReference>
<dbReference type="GO" id="GO:0005524">
    <property type="term" value="F:ATP binding"/>
    <property type="evidence" value="ECO:0007669"/>
    <property type="project" value="UniProtKB-KW"/>
</dbReference>
<evidence type="ECO:0000313" key="9">
    <source>
        <dbReference type="Proteomes" id="UP000066049"/>
    </source>
</evidence>
<dbReference type="GO" id="GO:0008902">
    <property type="term" value="F:hydroxymethylpyrimidine kinase activity"/>
    <property type="evidence" value="ECO:0007669"/>
    <property type="project" value="UniProtKB-EC"/>
</dbReference>
<gene>
    <name evidence="8" type="ORF">CCON33237_0446</name>
</gene>
<keyword evidence="5 8" id="KW-0418">Kinase</keyword>
<dbReference type="Proteomes" id="UP000066049">
    <property type="component" value="Chromosome"/>
</dbReference>
<dbReference type="GO" id="GO:0005829">
    <property type="term" value="C:cytosol"/>
    <property type="evidence" value="ECO:0007669"/>
    <property type="project" value="TreeGrafter"/>
</dbReference>
<evidence type="ECO:0000313" key="8">
    <source>
        <dbReference type="EMBL" id="ALF47151.1"/>
    </source>
</evidence>
<feature type="domain" description="Pyridoxamine kinase/Phosphomethylpyrimidine kinase" evidence="7">
    <location>
        <begin position="11"/>
        <end position="255"/>
    </location>
</feature>
<dbReference type="PATRIC" id="fig|199.248.peg.473"/>
<dbReference type="Pfam" id="PF08543">
    <property type="entry name" value="Phos_pyr_kin"/>
    <property type="match status" value="1"/>
</dbReference>
<sequence>MKNALSIAGVDPSGGAGVLADIKVFIAHGVYAMGAITAVTAQNTKGIFGMQLVETKLIEDQIRAIFDDIRVDVIKIGVVPSVDIIKCVAKTLREIKNLPPVVLDPVMSCKNGDIWLEGAAKDAIVEELFPLASVITPNIFEAREILKRELKGESKLKEACKDLLKFGTKSVYLKCGELDGKSLDIFYDGSEYEIFSDERIKTTATHGSGCSLSSAIASNLANGLSLKDSVKNAHDYIFNAIKNAVIIGGGQNPVNHFYKFKV</sequence>
<dbReference type="EMBL" id="CP012541">
    <property type="protein sequence ID" value="ALF47151.1"/>
    <property type="molecule type" value="Genomic_DNA"/>
</dbReference>
<dbReference type="GO" id="GO:0008972">
    <property type="term" value="F:phosphomethylpyrimidine kinase activity"/>
    <property type="evidence" value="ECO:0007669"/>
    <property type="project" value="InterPro"/>
</dbReference>
<name>A0A0M4TM14_9BACT</name>
<proteinExistence type="predicted"/>
<evidence type="ECO:0000256" key="6">
    <source>
        <dbReference type="ARBA" id="ARBA00022840"/>
    </source>
</evidence>
<dbReference type="InterPro" id="IPR029056">
    <property type="entry name" value="Ribokinase-like"/>
</dbReference>
<evidence type="ECO:0000256" key="5">
    <source>
        <dbReference type="ARBA" id="ARBA00022777"/>
    </source>
</evidence>
<dbReference type="EC" id="2.7.1.49" evidence="2"/>
<dbReference type="PANTHER" id="PTHR20858">
    <property type="entry name" value="PHOSPHOMETHYLPYRIMIDINE KINASE"/>
    <property type="match status" value="1"/>
</dbReference>
<dbReference type="KEGG" id="ccoc:CCON33237_0446"/>
<evidence type="ECO:0000256" key="2">
    <source>
        <dbReference type="ARBA" id="ARBA00012135"/>
    </source>
</evidence>
<keyword evidence="6" id="KW-0067">ATP-binding</keyword>
<dbReference type="InterPro" id="IPR004399">
    <property type="entry name" value="HMP/HMP-P_kinase_dom"/>
</dbReference>
<dbReference type="GO" id="GO:0009229">
    <property type="term" value="P:thiamine diphosphate biosynthetic process"/>
    <property type="evidence" value="ECO:0007669"/>
    <property type="project" value="UniProtKB-UniPathway"/>
</dbReference>
<dbReference type="InterPro" id="IPR013749">
    <property type="entry name" value="PM/HMP-P_kinase-1"/>
</dbReference>
<accession>A0A0M4TM14</accession>
<dbReference type="NCBIfam" id="TIGR00097">
    <property type="entry name" value="HMP-P_kinase"/>
    <property type="match status" value="1"/>
</dbReference>
<evidence type="ECO:0000256" key="1">
    <source>
        <dbReference type="ARBA" id="ARBA00004948"/>
    </source>
</evidence>
<organism evidence="8 9">
    <name type="scientific">Campylobacter concisus</name>
    <dbReference type="NCBI Taxonomy" id="199"/>
    <lineage>
        <taxon>Bacteria</taxon>
        <taxon>Pseudomonadati</taxon>
        <taxon>Campylobacterota</taxon>
        <taxon>Epsilonproteobacteria</taxon>
        <taxon>Campylobacterales</taxon>
        <taxon>Campylobacteraceae</taxon>
        <taxon>Campylobacter</taxon>
    </lineage>
</organism>